<sequence>MKIDQHHLTYCSNIHPGESWSATKANLEKYLPEIKSKVVGNQPLAIGLRLSNEASLEILEKDQLPAFKRWLDENGFYVFTFNGFPYGGFHRQVVKDEVHTPDWTTPERKAYTLRLFDILAFLLAEGMDGGISTSPLSYRFWHPKPTDMDFAMQRSTEQIVEVAERLYEIYRRDGKLLHLDIEPEPDGLIENSTELISFFNNWLIPLGVPIFVKKFGITEEKAKQALKEHIRVCYDVCHFAVGFENHREVVAQLEKEGIKVGKIQISAALKVPIPVEISERKKVEKVLHPFVESTYLHQVVGKKENGALKSYRDLPDALITLAETKLTEWRIHFHVPIFLGTYGKLESTQGDIIEVLSLAKERNLTNHLEIETYTWEVLPESIHLSLGESISRELLWTIEKLNS</sequence>
<protein>
    <recommendedName>
        <fullName evidence="3">Xylose isomerase-like TIM barrel domain-containing protein</fullName>
    </recommendedName>
</protein>
<dbReference type="RefSeq" id="WP_010856390.1">
    <property type="nucleotide sequence ID" value="NZ_AQHR01000110.1"/>
</dbReference>
<dbReference type="STRING" id="1232681.ADIS_4277"/>
<evidence type="ECO:0000313" key="2">
    <source>
        <dbReference type="Proteomes" id="UP000013909"/>
    </source>
</evidence>
<dbReference type="NCBIfam" id="NF035939">
    <property type="entry name" value="TIM_EboE"/>
    <property type="match status" value="1"/>
</dbReference>
<dbReference type="SUPFAM" id="SSF51658">
    <property type="entry name" value="Xylose isomerase-like"/>
    <property type="match status" value="1"/>
</dbReference>
<gene>
    <name evidence="1" type="ORF">ADIS_4277</name>
</gene>
<dbReference type="OrthoDB" id="9785907at2"/>
<keyword evidence="2" id="KW-1185">Reference proteome</keyword>
<evidence type="ECO:0008006" key="3">
    <source>
        <dbReference type="Google" id="ProtNLM"/>
    </source>
</evidence>
<dbReference type="Proteomes" id="UP000013909">
    <property type="component" value="Unassembled WGS sequence"/>
</dbReference>
<reference evidence="1 2" key="1">
    <citation type="submission" date="2013-02" db="EMBL/GenBank/DDBJ databases">
        <title>A novel strain isolated from Lonar lake, Maharashtra, India.</title>
        <authorList>
            <person name="Singh A."/>
        </authorList>
    </citation>
    <scope>NUCLEOTIDE SEQUENCE [LARGE SCALE GENOMIC DNA]</scope>
    <source>
        <strain evidence="1 2">AK24</strain>
    </source>
</reference>
<organism evidence="1 2">
    <name type="scientific">Lunatimonas lonarensis</name>
    <dbReference type="NCBI Taxonomy" id="1232681"/>
    <lineage>
        <taxon>Bacteria</taxon>
        <taxon>Pseudomonadati</taxon>
        <taxon>Bacteroidota</taxon>
        <taxon>Cytophagia</taxon>
        <taxon>Cytophagales</taxon>
        <taxon>Cyclobacteriaceae</taxon>
    </lineage>
</organism>
<proteinExistence type="predicted"/>
<dbReference type="AlphaFoldDB" id="R7ZLY8"/>
<comment type="caution">
    <text evidence="1">The sequence shown here is derived from an EMBL/GenBank/DDBJ whole genome shotgun (WGS) entry which is preliminary data.</text>
</comment>
<dbReference type="Gene3D" id="3.20.20.150">
    <property type="entry name" value="Divalent-metal-dependent TIM barrel enzymes"/>
    <property type="match status" value="1"/>
</dbReference>
<name>R7ZLY8_9BACT</name>
<dbReference type="InterPro" id="IPR036237">
    <property type="entry name" value="Xyl_isomerase-like_sf"/>
</dbReference>
<accession>R7ZLY8</accession>
<dbReference type="EMBL" id="AQHR01000110">
    <property type="protein sequence ID" value="EON75106.1"/>
    <property type="molecule type" value="Genomic_DNA"/>
</dbReference>
<evidence type="ECO:0000313" key="1">
    <source>
        <dbReference type="EMBL" id="EON75106.1"/>
    </source>
</evidence>
<dbReference type="PATRIC" id="fig|1288963.3.peg.4264"/>